<evidence type="ECO:0000256" key="1">
    <source>
        <dbReference type="SAM" id="Phobius"/>
    </source>
</evidence>
<dbReference type="EMBL" id="LCNU01000008">
    <property type="protein sequence ID" value="KKU64434.1"/>
    <property type="molecule type" value="Genomic_DNA"/>
</dbReference>
<evidence type="ECO:0000313" key="4">
    <source>
        <dbReference type="Proteomes" id="UP000034502"/>
    </source>
</evidence>
<keyword evidence="1" id="KW-1133">Transmembrane helix</keyword>
<evidence type="ECO:0000313" key="3">
    <source>
        <dbReference type="EMBL" id="KKU64434.1"/>
    </source>
</evidence>
<keyword evidence="1" id="KW-0812">Transmembrane</keyword>
<dbReference type="STRING" id="1618364.UX86_C0008G0006"/>
<sequence length="164" mass="19601">MVLKYKPRKWEYFVLNFSFYLKNKFFWLGLLTINLYASYLFREQLPSGVFDTAVVFIGSLLYFTAITFVFLAVFMAVKIYNFGTAFNETHEFRLDNYGVTLISQNITTSINWNGFKRIYETRSAYWFQIQNNLGPQLYIPKRLFNQVAREHIKKIIQENTDFKL</sequence>
<dbReference type="InterPro" id="IPR025588">
    <property type="entry name" value="YcxB-like_C"/>
</dbReference>
<gene>
    <name evidence="3" type="ORF">UX86_C0008G0006</name>
</gene>
<organism evidence="3 4">
    <name type="scientific">Candidatus Amesbacteria bacterium GW2011_GWC1_47_15</name>
    <dbReference type="NCBI Taxonomy" id="1618364"/>
    <lineage>
        <taxon>Bacteria</taxon>
        <taxon>Candidatus Amesiibacteriota</taxon>
    </lineage>
</organism>
<comment type="caution">
    <text evidence="3">The sequence shown here is derived from an EMBL/GenBank/DDBJ whole genome shotgun (WGS) entry which is preliminary data.</text>
</comment>
<proteinExistence type="predicted"/>
<reference evidence="3 4" key="1">
    <citation type="journal article" date="2015" name="Nature">
        <title>rRNA introns, odd ribosomes, and small enigmatic genomes across a large radiation of phyla.</title>
        <authorList>
            <person name="Brown C.T."/>
            <person name="Hug L.A."/>
            <person name="Thomas B.C."/>
            <person name="Sharon I."/>
            <person name="Castelle C.J."/>
            <person name="Singh A."/>
            <person name="Wilkins M.J."/>
            <person name="Williams K.H."/>
            <person name="Banfield J.F."/>
        </authorList>
    </citation>
    <scope>NUCLEOTIDE SEQUENCE [LARGE SCALE GENOMIC DNA]</scope>
</reference>
<feature type="transmembrane region" description="Helical" evidence="1">
    <location>
        <begin position="53"/>
        <end position="77"/>
    </location>
</feature>
<name>A0A0G1S4J7_9BACT</name>
<dbReference type="Proteomes" id="UP000034502">
    <property type="component" value="Unassembled WGS sequence"/>
</dbReference>
<protein>
    <recommendedName>
        <fullName evidence="2">YcxB-like C-terminal domain-containing protein</fullName>
    </recommendedName>
</protein>
<evidence type="ECO:0000259" key="2">
    <source>
        <dbReference type="Pfam" id="PF14317"/>
    </source>
</evidence>
<dbReference type="Pfam" id="PF14317">
    <property type="entry name" value="YcxB"/>
    <property type="match status" value="1"/>
</dbReference>
<dbReference type="AlphaFoldDB" id="A0A0G1S4J7"/>
<feature type="domain" description="YcxB-like C-terminal" evidence="2">
    <location>
        <begin position="94"/>
        <end position="145"/>
    </location>
</feature>
<keyword evidence="1" id="KW-0472">Membrane</keyword>
<accession>A0A0G1S4J7</accession>